<gene>
    <name evidence="1" type="ORF">FSPOR_11468</name>
</gene>
<name>A0A395RGM3_FUSSP</name>
<proteinExistence type="predicted"/>
<reference evidence="1 2" key="1">
    <citation type="journal article" date="2018" name="PLoS Pathog.">
        <title>Evolution of structural diversity of trichothecenes, a family of toxins produced by plant pathogenic and entomopathogenic fungi.</title>
        <authorList>
            <person name="Proctor R.H."/>
            <person name="McCormick S.P."/>
            <person name="Kim H.S."/>
            <person name="Cardoza R.E."/>
            <person name="Stanley A.M."/>
            <person name="Lindo L."/>
            <person name="Kelly A."/>
            <person name="Brown D.W."/>
            <person name="Lee T."/>
            <person name="Vaughan M.M."/>
            <person name="Alexander N.J."/>
            <person name="Busman M."/>
            <person name="Gutierrez S."/>
        </authorList>
    </citation>
    <scope>NUCLEOTIDE SEQUENCE [LARGE SCALE GENOMIC DNA]</scope>
    <source>
        <strain evidence="1 2">NRRL 3299</strain>
    </source>
</reference>
<evidence type="ECO:0000313" key="2">
    <source>
        <dbReference type="Proteomes" id="UP000266152"/>
    </source>
</evidence>
<keyword evidence="2" id="KW-1185">Reference proteome</keyword>
<accession>A0A395RGM3</accession>
<organism evidence="1 2">
    <name type="scientific">Fusarium sporotrichioides</name>
    <dbReference type="NCBI Taxonomy" id="5514"/>
    <lineage>
        <taxon>Eukaryota</taxon>
        <taxon>Fungi</taxon>
        <taxon>Dikarya</taxon>
        <taxon>Ascomycota</taxon>
        <taxon>Pezizomycotina</taxon>
        <taxon>Sordariomycetes</taxon>
        <taxon>Hypocreomycetidae</taxon>
        <taxon>Hypocreales</taxon>
        <taxon>Nectriaceae</taxon>
        <taxon>Fusarium</taxon>
    </lineage>
</organism>
<dbReference type="Proteomes" id="UP000266152">
    <property type="component" value="Unassembled WGS sequence"/>
</dbReference>
<protein>
    <submittedName>
        <fullName evidence="1">Uncharacterized protein</fullName>
    </submittedName>
</protein>
<sequence length="289" mass="33058">MPPKDASFHHLSLENPGFAAHPYFWTAFHLRLVKCSFQQVKDNMLVQAHLDRARTLKAEKLAKRPAPNLKSFYVTGLLIRKGFYFAGCLIVLEEGCDIYQIDNNKFMRQPVPTIGYYLYNIDSARRKRLSAPPAPCGLKNEAVERIYNRRLSNITPADWRNDPYMVCLLLSLAQHQWYQRKAPKQEVFPVCLLVTKESDKEHAYIFKADIPLKLLKSLHHPTRNFGEVPSVSWTKVSFEPYSSFSERILLYLVGAQYASELGAVTAARLGGQKRKFGQIEEPLHSAQGC</sequence>
<evidence type="ECO:0000313" key="1">
    <source>
        <dbReference type="EMBL" id="RGP59251.1"/>
    </source>
</evidence>
<dbReference type="EMBL" id="PXOF01000225">
    <property type="protein sequence ID" value="RGP59251.1"/>
    <property type="molecule type" value="Genomic_DNA"/>
</dbReference>
<comment type="caution">
    <text evidence="1">The sequence shown here is derived from an EMBL/GenBank/DDBJ whole genome shotgun (WGS) entry which is preliminary data.</text>
</comment>
<dbReference type="AlphaFoldDB" id="A0A395RGM3"/>